<dbReference type="AlphaFoldDB" id="A0A165E879"/>
<keyword evidence="4" id="KW-1185">Reference proteome</keyword>
<feature type="transmembrane region" description="Helical" evidence="1">
    <location>
        <begin position="47"/>
        <end position="65"/>
    </location>
</feature>
<feature type="domain" description="DUF6533" evidence="2">
    <location>
        <begin position="23"/>
        <end position="56"/>
    </location>
</feature>
<keyword evidence="1" id="KW-0472">Membrane</keyword>
<evidence type="ECO:0000256" key="1">
    <source>
        <dbReference type="SAM" id="Phobius"/>
    </source>
</evidence>
<dbReference type="InParanoid" id="A0A165E879"/>
<accession>A0A165E879</accession>
<reference evidence="3 4" key="1">
    <citation type="journal article" date="2016" name="Mol. Biol. Evol.">
        <title>Comparative Genomics of Early-Diverging Mushroom-Forming Fungi Provides Insights into the Origins of Lignocellulose Decay Capabilities.</title>
        <authorList>
            <person name="Nagy L.G."/>
            <person name="Riley R."/>
            <person name="Tritt A."/>
            <person name="Adam C."/>
            <person name="Daum C."/>
            <person name="Floudas D."/>
            <person name="Sun H."/>
            <person name="Yadav J.S."/>
            <person name="Pangilinan J."/>
            <person name="Larsson K.H."/>
            <person name="Matsuura K."/>
            <person name="Barry K."/>
            <person name="Labutti K."/>
            <person name="Kuo R."/>
            <person name="Ohm R.A."/>
            <person name="Bhattacharya S.S."/>
            <person name="Shirouzu T."/>
            <person name="Yoshinaga Y."/>
            <person name="Martin F.M."/>
            <person name="Grigoriev I.V."/>
            <person name="Hibbett D.S."/>
        </authorList>
    </citation>
    <scope>NUCLEOTIDE SEQUENCE [LARGE SCALE GENOMIC DNA]</scope>
    <source>
        <strain evidence="3 4">HHB12029</strain>
    </source>
</reference>
<protein>
    <recommendedName>
        <fullName evidence="2">DUF6533 domain-containing protein</fullName>
    </recommendedName>
</protein>
<name>A0A165E879_EXIGL</name>
<proteinExistence type="predicted"/>
<keyword evidence="1" id="KW-1133">Transmembrane helix</keyword>
<feature type="transmembrane region" description="Helical" evidence="1">
    <location>
        <begin position="77"/>
        <end position="98"/>
    </location>
</feature>
<feature type="transmembrane region" description="Helical" evidence="1">
    <location>
        <begin position="105"/>
        <end position="128"/>
    </location>
</feature>
<feature type="transmembrane region" description="Helical" evidence="1">
    <location>
        <begin position="236"/>
        <end position="256"/>
    </location>
</feature>
<evidence type="ECO:0000259" key="2">
    <source>
        <dbReference type="Pfam" id="PF20151"/>
    </source>
</evidence>
<dbReference type="OrthoDB" id="2645170at2759"/>
<dbReference type="EMBL" id="KV426160">
    <property type="protein sequence ID" value="KZV86287.1"/>
    <property type="molecule type" value="Genomic_DNA"/>
</dbReference>
<evidence type="ECO:0000313" key="4">
    <source>
        <dbReference type="Proteomes" id="UP000077266"/>
    </source>
</evidence>
<keyword evidence="1" id="KW-0812">Transmembrane</keyword>
<sequence length="325" mass="36720">MSSPPVSLPSLRANAVSESTHRICEHLETFSDEIELVWKTRTRFGKVLYIVIRYGTWLLVIMPMYESVTTVGVDLCSPIMMTNTYAVVFGIALTQVVLNRGRWLLVFLSTMLIAVHATETVLMSLFFVRARRQVVYVGHDFNIQRHCGIFYDRSLFLRDGLQTPLWVLISAFDLVIMGLTAIKAVQHVRRGSSTLVTTLYRDGLLYFVAVFVISLLYLILTFALPTGLDVTFTLQIQAYLYAILACRVMLHLRAAAFRPALDERKVLVESSQSRSREMEFRVSTAGRERGRDETAAWFGGELGRQDSTSSILVIGMDDIPSARTM</sequence>
<evidence type="ECO:0000313" key="3">
    <source>
        <dbReference type="EMBL" id="KZV86287.1"/>
    </source>
</evidence>
<dbReference type="InterPro" id="IPR045340">
    <property type="entry name" value="DUF6533"/>
</dbReference>
<feature type="transmembrane region" description="Helical" evidence="1">
    <location>
        <begin position="203"/>
        <end position="224"/>
    </location>
</feature>
<gene>
    <name evidence="3" type="ORF">EXIGLDRAFT_724898</name>
</gene>
<dbReference type="Pfam" id="PF20151">
    <property type="entry name" value="DUF6533"/>
    <property type="match status" value="1"/>
</dbReference>
<organism evidence="3 4">
    <name type="scientific">Exidia glandulosa HHB12029</name>
    <dbReference type="NCBI Taxonomy" id="1314781"/>
    <lineage>
        <taxon>Eukaryota</taxon>
        <taxon>Fungi</taxon>
        <taxon>Dikarya</taxon>
        <taxon>Basidiomycota</taxon>
        <taxon>Agaricomycotina</taxon>
        <taxon>Agaricomycetes</taxon>
        <taxon>Auriculariales</taxon>
        <taxon>Exidiaceae</taxon>
        <taxon>Exidia</taxon>
    </lineage>
</organism>
<feature type="transmembrane region" description="Helical" evidence="1">
    <location>
        <begin position="163"/>
        <end position="182"/>
    </location>
</feature>
<dbReference type="Proteomes" id="UP000077266">
    <property type="component" value="Unassembled WGS sequence"/>
</dbReference>